<keyword evidence="3" id="KW-1185">Reference proteome</keyword>
<dbReference type="InterPro" id="IPR011042">
    <property type="entry name" value="6-blade_b-propeller_TolB-like"/>
</dbReference>
<evidence type="ECO:0000313" key="1">
    <source>
        <dbReference type="EMBL" id="CAF1001473.1"/>
    </source>
</evidence>
<proteinExistence type="predicted"/>
<organism evidence="1 3">
    <name type="scientific">Didymodactylos carnosus</name>
    <dbReference type="NCBI Taxonomy" id="1234261"/>
    <lineage>
        <taxon>Eukaryota</taxon>
        <taxon>Metazoa</taxon>
        <taxon>Spiralia</taxon>
        <taxon>Gnathifera</taxon>
        <taxon>Rotifera</taxon>
        <taxon>Eurotatoria</taxon>
        <taxon>Bdelloidea</taxon>
        <taxon>Philodinida</taxon>
        <taxon>Philodinidae</taxon>
        <taxon>Didymodactylos</taxon>
    </lineage>
</organism>
<gene>
    <name evidence="1" type="ORF">GPM918_LOCUS13781</name>
    <name evidence="2" type="ORF">SRO942_LOCUS13778</name>
</gene>
<reference evidence="1" key="1">
    <citation type="submission" date="2021-02" db="EMBL/GenBank/DDBJ databases">
        <authorList>
            <person name="Nowell W R."/>
        </authorList>
    </citation>
    <scope>NUCLEOTIDE SEQUENCE</scope>
</reference>
<dbReference type="SUPFAM" id="SSF63829">
    <property type="entry name" value="Calcium-dependent phosphotriesterase"/>
    <property type="match status" value="1"/>
</dbReference>
<evidence type="ECO:0000313" key="3">
    <source>
        <dbReference type="Proteomes" id="UP000663829"/>
    </source>
</evidence>
<sequence length="148" mass="15829">MANLNDEVDIYLADLFANERGEVGLEVGVDPEENTTTGSVTCGTATWNYNGITVEKASGGLFAAVVDKNNNVYVTDTYRLNDKGRVAKWTPNTTSGLAVAQYKAQALSAFNYRDDFGLSQSMFLDDIGNLYVANSLGTQVRSVPGVGG</sequence>
<dbReference type="Proteomes" id="UP000663829">
    <property type="component" value="Unassembled WGS sequence"/>
</dbReference>
<accession>A0A814GVA8</accession>
<protein>
    <submittedName>
        <fullName evidence="1">Uncharacterized protein</fullName>
    </submittedName>
</protein>
<comment type="caution">
    <text evidence="1">The sequence shown here is derived from an EMBL/GenBank/DDBJ whole genome shotgun (WGS) entry which is preliminary data.</text>
</comment>
<dbReference type="Gene3D" id="2.120.10.30">
    <property type="entry name" value="TolB, C-terminal domain"/>
    <property type="match status" value="1"/>
</dbReference>
<dbReference type="EMBL" id="CAJOBC010003220">
    <property type="protein sequence ID" value="CAF3772843.1"/>
    <property type="molecule type" value="Genomic_DNA"/>
</dbReference>
<evidence type="ECO:0000313" key="2">
    <source>
        <dbReference type="EMBL" id="CAF3772843.1"/>
    </source>
</evidence>
<dbReference type="AlphaFoldDB" id="A0A814GVA8"/>
<dbReference type="Proteomes" id="UP000681722">
    <property type="component" value="Unassembled WGS sequence"/>
</dbReference>
<name>A0A814GVA8_9BILA</name>
<dbReference type="EMBL" id="CAJNOQ010003221">
    <property type="protein sequence ID" value="CAF1001473.1"/>
    <property type="molecule type" value="Genomic_DNA"/>
</dbReference>